<evidence type="ECO:0000256" key="1">
    <source>
        <dbReference type="ARBA" id="ARBA00004651"/>
    </source>
</evidence>
<evidence type="ECO:0000256" key="6">
    <source>
        <dbReference type="ARBA" id="ARBA00023170"/>
    </source>
</evidence>
<evidence type="ECO:0000313" key="12">
    <source>
        <dbReference type="Proteomes" id="UP000271974"/>
    </source>
</evidence>
<organism evidence="11 12">
    <name type="scientific">Elysia chlorotica</name>
    <name type="common">Eastern emerald elysia</name>
    <name type="synonym">Sea slug</name>
    <dbReference type="NCBI Taxonomy" id="188477"/>
    <lineage>
        <taxon>Eukaryota</taxon>
        <taxon>Metazoa</taxon>
        <taxon>Spiralia</taxon>
        <taxon>Lophotrochozoa</taxon>
        <taxon>Mollusca</taxon>
        <taxon>Gastropoda</taxon>
        <taxon>Heterobranchia</taxon>
        <taxon>Euthyneura</taxon>
        <taxon>Panpulmonata</taxon>
        <taxon>Sacoglossa</taxon>
        <taxon>Placobranchoidea</taxon>
        <taxon>Plakobranchidae</taxon>
        <taxon>Elysia</taxon>
    </lineage>
</organism>
<keyword evidence="5" id="KW-0297">G-protein coupled receptor</keyword>
<evidence type="ECO:0000313" key="11">
    <source>
        <dbReference type="EMBL" id="RUS88961.1"/>
    </source>
</evidence>
<dbReference type="GO" id="GO:0005886">
    <property type="term" value="C:plasma membrane"/>
    <property type="evidence" value="ECO:0007669"/>
    <property type="project" value="UniProtKB-SubCell"/>
</dbReference>
<dbReference type="AlphaFoldDB" id="A0A433U573"/>
<gene>
    <name evidence="11" type="ORF">EGW08_003297</name>
</gene>
<evidence type="ECO:0000256" key="9">
    <source>
        <dbReference type="SAM" id="Phobius"/>
    </source>
</evidence>
<keyword evidence="6" id="KW-0675">Receptor</keyword>
<protein>
    <recommendedName>
        <fullName evidence="10">GPR158/179 extracellular domain-containing protein</fullName>
    </recommendedName>
</protein>
<keyword evidence="4" id="KW-0732">Signal</keyword>
<dbReference type="InterPro" id="IPR043458">
    <property type="entry name" value="GPR158/179"/>
</dbReference>
<keyword evidence="9" id="KW-0812">Transmembrane</keyword>
<keyword evidence="12" id="KW-1185">Reference proteome</keyword>
<keyword evidence="3" id="KW-1003">Cell membrane</keyword>
<feature type="non-terminal residue" evidence="11">
    <location>
        <position position="117"/>
    </location>
</feature>
<dbReference type="Proteomes" id="UP000271974">
    <property type="component" value="Unassembled WGS sequence"/>
</dbReference>
<feature type="domain" description="GPR158/179 extracellular" evidence="10">
    <location>
        <begin position="1"/>
        <end position="38"/>
    </location>
</feature>
<evidence type="ECO:0000256" key="8">
    <source>
        <dbReference type="ARBA" id="ARBA00023224"/>
    </source>
</evidence>
<comment type="caution">
    <text evidence="11">The sequence shown here is derived from an EMBL/GenBank/DDBJ whole genome shotgun (WGS) entry which is preliminary data.</text>
</comment>
<sequence length="117" mass="13273">NVFAGSSRCRPETTECEHIPGLGFRRGSYKCVCKKGYYFPDPTARDKFYTGTDVEHEYEKKRKGLANRYHRDFQCLPCAPGCDSCDDPSPCILALNWILRSILLTISGLIMSFLLVL</sequence>
<reference evidence="11 12" key="1">
    <citation type="submission" date="2019-01" db="EMBL/GenBank/DDBJ databases">
        <title>A draft genome assembly of the solar-powered sea slug Elysia chlorotica.</title>
        <authorList>
            <person name="Cai H."/>
            <person name="Li Q."/>
            <person name="Fang X."/>
            <person name="Li J."/>
            <person name="Curtis N.E."/>
            <person name="Altenburger A."/>
            <person name="Shibata T."/>
            <person name="Feng M."/>
            <person name="Maeda T."/>
            <person name="Schwartz J.A."/>
            <person name="Shigenobu S."/>
            <person name="Lundholm N."/>
            <person name="Nishiyama T."/>
            <person name="Yang H."/>
            <person name="Hasebe M."/>
            <person name="Li S."/>
            <person name="Pierce S.K."/>
            <person name="Wang J."/>
        </authorList>
    </citation>
    <scope>NUCLEOTIDE SEQUENCE [LARGE SCALE GENOMIC DNA]</scope>
    <source>
        <strain evidence="11">EC2010</strain>
        <tissue evidence="11">Whole organism of an adult</tissue>
    </source>
</reference>
<evidence type="ECO:0000256" key="2">
    <source>
        <dbReference type="ARBA" id="ARBA00007242"/>
    </source>
</evidence>
<name>A0A433U573_ELYCH</name>
<proteinExistence type="inferred from homology"/>
<comment type="subcellular location">
    <subcellularLocation>
        <location evidence="1">Cell membrane</location>
        <topology evidence="1">Multi-pass membrane protein</topology>
    </subcellularLocation>
</comment>
<dbReference type="EMBL" id="RQTK01000070">
    <property type="protein sequence ID" value="RUS88961.1"/>
    <property type="molecule type" value="Genomic_DNA"/>
</dbReference>
<keyword evidence="9" id="KW-0472">Membrane</keyword>
<dbReference type="PANTHER" id="PTHR32546">
    <property type="entry name" value="G-PROTEIN COUPLED RECEPTOR 158-RELATED"/>
    <property type="match status" value="1"/>
</dbReference>
<keyword evidence="8" id="KW-0807">Transducer</keyword>
<evidence type="ECO:0000256" key="5">
    <source>
        <dbReference type="ARBA" id="ARBA00023040"/>
    </source>
</evidence>
<dbReference type="STRING" id="188477.A0A433U573"/>
<accession>A0A433U573</accession>
<dbReference type="PANTHER" id="PTHR32546:SF29">
    <property type="entry name" value="G-PROTEIN COUPLED RECEPTORS FAMILY 3 PROFILE DOMAIN-CONTAINING PROTEIN"/>
    <property type="match status" value="1"/>
</dbReference>
<dbReference type="Pfam" id="PF22572">
    <property type="entry name" value="GPR158_179_EC"/>
    <property type="match status" value="1"/>
</dbReference>
<feature type="non-terminal residue" evidence="11">
    <location>
        <position position="1"/>
    </location>
</feature>
<evidence type="ECO:0000256" key="4">
    <source>
        <dbReference type="ARBA" id="ARBA00022729"/>
    </source>
</evidence>
<evidence type="ECO:0000259" key="10">
    <source>
        <dbReference type="Pfam" id="PF22572"/>
    </source>
</evidence>
<feature type="transmembrane region" description="Helical" evidence="9">
    <location>
        <begin position="97"/>
        <end position="116"/>
    </location>
</feature>
<comment type="similarity">
    <text evidence="2">Belongs to the G-protein coupled receptor 3 family.</text>
</comment>
<dbReference type="OrthoDB" id="2129233at2759"/>
<evidence type="ECO:0000256" key="3">
    <source>
        <dbReference type="ARBA" id="ARBA00022475"/>
    </source>
</evidence>
<keyword evidence="9" id="KW-1133">Transmembrane helix</keyword>
<dbReference type="GO" id="GO:0004930">
    <property type="term" value="F:G protein-coupled receptor activity"/>
    <property type="evidence" value="ECO:0007669"/>
    <property type="project" value="UniProtKB-KW"/>
</dbReference>
<keyword evidence="7" id="KW-0325">Glycoprotein</keyword>
<dbReference type="InterPro" id="IPR054714">
    <property type="entry name" value="GPR158_179_extracellular"/>
</dbReference>
<evidence type="ECO:0000256" key="7">
    <source>
        <dbReference type="ARBA" id="ARBA00023180"/>
    </source>
</evidence>